<reference evidence="1 2" key="1">
    <citation type="submission" date="2018-11" db="EMBL/GenBank/DDBJ databases">
        <authorList>
            <person name="Mardanov A.V."/>
            <person name="Ravin N.V."/>
            <person name="Dedysh S.N."/>
        </authorList>
    </citation>
    <scope>NUCLEOTIDE SEQUENCE [LARGE SCALE GENOMIC DNA]</scope>
    <source>
        <strain evidence="1 2">AF10</strain>
    </source>
</reference>
<dbReference type="Proteomes" id="UP000289437">
    <property type="component" value="Unassembled WGS sequence"/>
</dbReference>
<dbReference type="SUPFAM" id="SSF63829">
    <property type="entry name" value="Calcium-dependent phosphotriesterase"/>
    <property type="match status" value="1"/>
</dbReference>
<name>A0A4Q0SW22_9BACT</name>
<dbReference type="AlphaFoldDB" id="A0A4Q0SW22"/>
<evidence type="ECO:0000313" key="2">
    <source>
        <dbReference type="Proteomes" id="UP000289437"/>
    </source>
</evidence>
<accession>A0A4Q0SW22</accession>
<gene>
    <name evidence="1" type="ORF">GRAN_5069</name>
</gene>
<comment type="caution">
    <text evidence="1">The sequence shown here is derived from an EMBL/GenBank/DDBJ whole genome shotgun (WGS) entry which is preliminary data.</text>
</comment>
<sequence>MPGKGLAEHDFLYAGESHERALFLVRQGKVVWSYDDPAGKGEVSDAVRLSNGNVLFAHQFGVTEITPEKKVVWNYDTPAGHEVHTAMPIGKDRVLYIQNGNPAVLRVATSSQM</sequence>
<reference evidence="2" key="2">
    <citation type="submission" date="2019-02" db="EMBL/GenBank/DDBJ databases">
        <title>Granulicella sibirica sp. nov., a psychrotolerant acidobacterium isolated from an organic soil layer in forested tundra, West Siberia.</title>
        <authorList>
            <person name="Oshkin I.Y."/>
            <person name="Kulichevskaya I.S."/>
            <person name="Rijpstra W.I.C."/>
            <person name="Sinninghe Damste J.S."/>
            <person name="Rakitin A.L."/>
            <person name="Ravin N.V."/>
            <person name="Dedysh S.N."/>
        </authorList>
    </citation>
    <scope>NUCLEOTIDE SEQUENCE [LARGE SCALE GENOMIC DNA]</scope>
    <source>
        <strain evidence="2">AF10</strain>
    </source>
</reference>
<organism evidence="1 2">
    <name type="scientific">Granulicella sibirica</name>
    <dbReference type="NCBI Taxonomy" id="2479048"/>
    <lineage>
        <taxon>Bacteria</taxon>
        <taxon>Pseudomonadati</taxon>
        <taxon>Acidobacteriota</taxon>
        <taxon>Terriglobia</taxon>
        <taxon>Terriglobales</taxon>
        <taxon>Acidobacteriaceae</taxon>
        <taxon>Granulicella</taxon>
    </lineage>
</organism>
<keyword evidence="2" id="KW-1185">Reference proteome</keyword>
<dbReference type="EMBL" id="RDSM01000006">
    <property type="protein sequence ID" value="RXH54100.1"/>
    <property type="molecule type" value="Genomic_DNA"/>
</dbReference>
<proteinExistence type="predicted"/>
<evidence type="ECO:0000313" key="1">
    <source>
        <dbReference type="EMBL" id="RXH54100.1"/>
    </source>
</evidence>
<protein>
    <submittedName>
        <fullName evidence="1">Uncharacterized protein</fullName>
    </submittedName>
</protein>